<keyword evidence="2 4" id="KW-0863">Zinc-finger</keyword>
<dbReference type="RefSeq" id="XP_010247176.1">
    <property type="nucleotide sequence ID" value="XM_010248874.2"/>
</dbReference>
<evidence type="ECO:0000313" key="8">
    <source>
        <dbReference type="RefSeq" id="XP_010247177.1"/>
    </source>
</evidence>
<dbReference type="PROSITE" id="PS50966">
    <property type="entry name" value="ZF_SWIM"/>
    <property type="match status" value="1"/>
</dbReference>
<proteinExistence type="predicted"/>
<feature type="domain" description="SWIM-type" evidence="5">
    <location>
        <begin position="532"/>
        <end position="568"/>
    </location>
</feature>
<evidence type="ECO:0000259" key="5">
    <source>
        <dbReference type="PROSITE" id="PS50966"/>
    </source>
</evidence>
<dbReference type="Pfam" id="PF03101">
    <property type="entry name" value="FAR1"/>
    <property type="match status" value="1"/>
</dbReference>
<dbReference type="AlphaFoldDB" id="A0A1U7Z257"/>
<dbReference type="GeneID" id="104590281"/>
<dbReference type="SMART" id="SM00575">
    <property type="entry name" value="ZnF_PMZ"/>
    <property type="match status" value="1"/>
</dbReference>
<evidence type="ECO:0000313" key="9">
    <source>
        <dbReference type="RefSeq" id="XP_019052032.1"/>
    </source>
</evidence>
<keyword evidence="6" id="KW-1185">Reference proteome</keyword>
<evidence type="ECO:0000313" key="7">
    <source>
        <dbReference type="RefSeq" id="XP_010247176.1"/>
    </source>
</evidence>
<dbReference type="InterPro" id="IPR007527">
    <property type="entry name" value="Znf_SWIM"/>
</dbReference>
<dbReference type="Pfam" id="PF10551">
    <property type="entry name" value="MULE"/>
    <property type="match status" value="1"/>
</dbReference>
<sequence length="774" mass="88850">MDRGKEVINNSNDDVNVDLSCAMEGNASLGGNSFDGISKKTWAELTSEDIMGMKFEDAEAAWKFYNSYAREIGFSVRRDDKRVVDGCILSQRFVCAAEGHRSQKYLNRENRQRPPRRLTRFDCHATLRVKYDKTLKKLVVVDFVAEHTHELAPTPNSMFMKSHRALSEADKALVPVRQNVKVKRRDLVKDFVDSEKRDLVKDGDEETILDFMESKIEDDPGYFYEYTVDEEKHLDNLFWADSRSRADYCCFGDVLVFDSTCKINIYNKSLIIFVGVNNHHQTIVFACVLLADETTESYEWTLKTFLKAMNGKIPNSVITDGDIAMAKSIQKVFLGCQHRLCSWHLSRNASANVKIDGFVEEFNKCMNLEGTPQEFELAWMEMLARYNLSEHEWINQIYGKRKHWAEAYLRGQFFAGMRSTQRCKSQNAYCNRYLKVKDNFIEFIHDFELALSRSRSREAREDFESMVTQPVVEDHLKSYRAQMGATYTKSSYVEFCKELKKEQSFFVAETQRHGEHHHIHTISEFLHPEHSWTVSYDALEKKATCSCLVFEGTGFPCGHMIAVFKVEQLRDIPASCIKKRWTKHARSGIELNNLSSTMQISPEFACTIRYAELTNMCNRLCYLGSKSLEGFQQAIVGIHKLVESLESVQTSSVSKDQVGERSTTPPQSWNFVREPIHDPSIIQTKGDPSNKRLKTNDEVKKRNCGHCNKAGHTRRTCSILLSQKLGAIPSHMGQLSSDEETVFIPPSNEPEHNNDDERMEASRTNFVELVKVGL</sequence>
<evidence type="ECO:0000256" key="3">
    <source>
        <dbReference type="ARBA" id="ARBA00022833"/>
    </source>
</evidence>
<evidence type="ECO:0000313" key="6">
    <source>
        <dbReference type="Proteomes" id="UP000189703"/>
    </source>
</evidence>
<dbReference type="InterPro" id="IPR018289">
    <property type="entry name" value="MULE_transposase_dom"/>
</dbReference>
<dbReference type="Proteomes" id="UP000189703">
    <property type="component" value="Unplaced"/>
</dbReference>
<dbReference type="KEGG" id="nnu:104590281"/>
<reference evidence="7 8" key="1">
    <citation type="submission" date="2025-04" db="UniProtKB">
        <authorList>
            <consortium name="RefSeq"/>
        </authorList>
    </citation>
    <scope>IDENTIFICATION</scope>
</reference>
<dbReference type="STRING" id="4432.A0A1U7Z257"/>
<dbReference type="RefSeq" id="XP_019052033.1">
    <property type="nucleotide sequence ID" value="XM_019196488.1"/>
</dbReference>
<evidence type="ECO:0000313" key="10">
    <source>
        <dbReference type="RefSeq" id="XP_019052033.1"/>
    </source>
</evidence>
<gene>
    <name evidence="7 8 9 10" type="primary">LOC104590281</name>
</gene>
<dbReference type="eggNOG" id="ENOG502RYFA">
    <property type="taxonomic scope" value="Eukaryota"/>
</dbReference>
<dbReference type="RefSeq" id="XP_010247177.1">
    <property type="nucleotide sequence ID" value="XM_010248875.2"/>
</dbReference>
<keyword evidence="1" id="KW-0479">Metal-binding</keyword>
<protein>
    <submittedName>
        <fullName evidence="7 8">Protein FAR1-RELATED SEQUENCE 5-like isoform X1</fullName>
    </submittedName>
</protein>
<evidence type="ECO:0000256" key="1">
    <source>
        <dbReference type="ARBA" id="ARBA00022723"/>
    </source>
</evidence>
<dbReference type="PANTHER" id="PTHR47718">
    <property type="entry name" value="OS01G0519700 PROTEIN"/>
    <property type="match status" value="1"/>
</dbReference>
<dbReference type="PANTHER" id="PTHR47718:SF15">
    <property type="entry name" value="PROTEIN FAR1-RELATED SEQUENCE 5-LIKE"/>
    <property type="match status" value="1"/>
</dbReference>
<dbReference type="RefSeq" id="XP_019052032.1">
    <property type="nucleotide sequence ID" value="XM_019196487.1"/>
</dbReference>
<evidence type="ECO:0000256" key="4">
    <source>
        <dbReference type="PROSITE-ProRule" id="PRU00325"/>
    </source>
</evidence>
<dbReference type="InterPro" id="IPR004330">
    <property type="entry name" value="FAR1_DNA_bnd_dom"/>
</dbReference>
<dbReference type="OMA" id="MWANAYL"/>
<dbReference type="InterPro" id="IPR006564">
    <property type="entry name" value="Znf_PMZ"/>
</dbReference>
<evidence type="ECO:0000256" key="2">
    <source>
        <dbReference type="ARBA" id="ARBA00022771"/>
    </source>
</evidence>
<dbReference type="OrthoDB" id="1749428at2759"/>
<name>A0A1U7Z257_NELNU</name>
<dbReference type="Pfam" id="PF04434">
    <property type="entry name" value="SWIM"/>
    <property type="match status" value="1"/>
</dbReference>
<dbReference type="GO" id="GO:0008270">
    <property type="term" value="F:zinc ion binding"/>
    <property type="evidence" value="ECO:0007669"/>
    <property type="project" value="UniProtKB-KW"/>
</dbReference>
<keyword evidence="3" id="KW-0862">Zinc</keyword>
<accession>A0A1U7Z257</accession>
<organism evidence="6 7">
    <name type="scientific">Nelumbo nucifera</name>
    <name type="common">Sacred lotus</name>
    <dbReference type="NCBI Taxonomy" id="4432"/>
    <lineage>
        <taxon>Eukaryota</taxon>
        <taxon>Viridiplantae</taxon>
        <taxon>Streptophyta</taxon>
        <taxon>Embryophyta</taxon>
        <taxon>Tracheophyta</taxon>
        <taxon>Spermatophyta</taxon>
        <taxon>Magnoliopsida</taxon>
        <taxon>Proteales</taxon>
        <taxon>Nelumbonaceae</taxon>
        <taxon>Nelumbo</taxon>
    </lineage>
</organism>